<gene>
    <name evidence="1" type="ORF">ACG02S_19700</name>
</gene>
<protein>
    <submittedName>
        <fullName evidence="1">Uncharacterized protein</fullName>
    </submittedName>
</protein>
<dbReference type="RefSeq" id="WP_394472192.1">
    <property type="nucleotide sequence ID" value="NZ_JBIGHY010000007.1"/>
</dbReference>
<organism evidence="1 2">
    <name type="scientific">Pelomonas dachongensis</name>
    <dbReference type="NCBI Taxonomy" id="3299029"/>
    <lineage>
        <taxon>Bacteria</taxon>
        <taxon>Pseudomonadati</taxon>
        <taxon>Pseudomonadota</taxon>
        <taxon>Betaproteobacteria</taxon>
        <taxon>Burkholderiales</taxon>
        <taxon>Sphaerotilaceae</taxon>
        <taxon>Roseateles</taxon>
    </lineage>
</organism>
<reference evidence="1 2" key="1">
    <citation type="submission" date="2024-09" db="EMBL/GenBank/DDBJ databases">
        <title>Novel species of the genus Pelomonas and Roseateles isolated from streams.</title>
        <authorList>
            <person name="Lu H."/>
        </authorList>
    </citation>
    <scope>NUCLEOTIDE SEQUENCE [LARGE SCALE GENOMIC DNA]</scope>
    <source>
        <strain evidence="1 2">DC23W</strain>
    </source>
</reference>
<name>A0ABW7ERS1_9BURK</name>
<evidence type="ECO:0000313" key="2">
    <source>
        <dbReference type="Proteomes" id="UP001606300"/>
    </source>
</evidence>
<evidence type="ECO:0000313" key="1">
    <source>
        <dbReference type="EMBL" id="MFG6416125.1"/>
    </source>
</evidence>
<dbReference type="EMBL" id="JBIGHY010000007">
    <property type="protein sequence ID" value="MFG6416125.1"/>
    <property type="molecule type" value="Genomic_DNA"/>
</dbReference>
<keyword evidence="2" id="KW-1185">Reference proteome</keyword>
<comment type="caution">
    <text evidence="1">The sequence shown here is derived from an EMBL/GenBank/DDBJ whole genome shotgun (WGS) entry which is preliminary data.</text>
</comment>
<sequence length="86" mass="9172">MNAPLLPQILLRQDPSPQADLDLATEGVLRYVWSSEWGDMLIEARDGVVYVNGRRVDAAPASASAVCSGGRVAAAESSKLSETKSR</sequence>
<accession>A0ABW7ERS1</accession>
<proteinExistence type="predicted"/>
<dbReference type="Proteomes" id="UP001606300">
    <property type="component" value="Unassembled WGS sequence"/>
</dbReference>